<reference evidence="2 3" key="1">
    <citation type="submission" date="2019-12" db="EMBL/GenBank/DDBJ databases">
        <authorList>
            <person name="Huq M.A."/>
        </authorList>
    </citation>
    <scope>NUCLEOTIDE SEQUENCE [LARGE SCALE GENOMIC DNA]</scope>
    <source>
        <strain evidence="2 3">MAH-34</strain>
    </source>
</reference>
<feature type="transmembrane region" description="Helical" evidence="1">
    <location>
        <begin position="126"/>
        <end position="148"/>
    </location>
</feature>
<feature type="transmembrane region" description="Helical" evidence="1">
    <location>
        <begin position="27"/>
        <end position="45"/>
    </location>
</feature>
<feature type="transmembrane region" description="Helical" evidence="1">
    <location>
        <begin position="94"/>
        <end position="114"/>
    </location>
</feature>
<gene>
    <name evidence="2" type="ORF">GON05_33145</name>
</gene>
<dbReference type="EMBL" id="WSEM01000034">
    <property type="protein sequence ID" value="MVQ39448.1"/>
    <property type="molecule type" value="Genomic_DNA"/>
</dbReference>
<keyword evidence="1" id="KW-0812">Transmembrane</keyword>
<proteinExistence type="predicted"/>
<evidence type="ECO:0000256" key="1">
    <source>
        <dbReference type="SAM" id="Phobius"/>
    </source>
</evidence>
<evidence type="ECO:0000313" key="2">
    <source>
        <dbReference type="EMBL" id="MVQ39448.1"/>
    </source>
</evidence>
<name>A0ABW9UL44_9BACL</name>
<keyword evidence="1" id="KW-1133">Transmembrane helix</keyword>
<sequence>MIILILSIISFNIICFKTNRVLNINKILHIWMFTMAFQFLFDLLIEFKLEGYWYFSKGRIDWLGFLARTVLVPPVNMMYINFYPLNGGIREKGLYIIFWSAGILTYELITLLPAPWGYFHYGWWKLGYSAIVDPILLFILLMYFKLICSIELKMVLKKQHLE</sequence>
<protein>
    <submittedName>
        <fullName evidence="2">Uncharacterized protein</fullName>
    </submittedName>
</protein>
<keyword evidence="3" id="KW-1185">Reference proteome</keyword>
<accession>A0ABW9UL44</accession>
<evidence type="ECO:0000313" key="3">
    <source>
        <dbReference type="Proteomes" id="UP000467637"/>
    </source>
</evidence>
<comment type="caution">
    <text evidence="2">The sequence shown here is derived from an EMBL/GenBank/DDBJ whole genome shotgun (WGS) entry which is preliminary data.</text>
</comment>
<dbReference type="Proteomes" id="UP000467637">
    <property type="component" value="Unassembled WGS sequence"/>
</dbReference>
<feature type="transmembrane region" description="Helical" evidence="1">
    <location>
        <begin position="65"/>
        <end position="82"/>
    </location>
</feature>
<keyword evidence="1" id="KW-0472">Membrane</keyword>
<organism evidence="2 3">
    <name type="scientific">Paenibacillus anseongense</name>
    <dbReference type="NCBI Taxonomy" id="2682845"/>
    <lineage>
        <taxon>Bacteria</taxon>
        <taxon>Bacillati</taxon>
        <taxon>Bacillota</taxon>
        <taxon>Bacilli</taxon>
        <taxon>Bacillales</taxon>
        <taxon>Paenibacillaceae</taxon>
        <taxon>Paenibacillus</taxon>
    </lineage>
</organism>